<dbReference type="WBParaSite" id="HPBE_0001758001-mRNA-1">
    <property type="protein sequence ID" value="HPBE_0001758001-mRNA-1"/>
    <property type="gene ID" value="HPBE_0001758001"/>
</dbReference>
<feature type="region of interest" description="Disordered" evidence="1">
    <location>
        <begin position="525"/>
        <end position="549"/>
    </location>
</feature>
<name>A0A3P8EJV4_HELPZ</name>
<dbReference type="OrthoDB" id="10453419at2759"/>
<reference evidence="2 3" key="1">
    <citation type="submission" date="2018-11" db="EMBL/GenBank/DDBJ databases">
        <authorList>
            <consortium name="Pathogen Informatics"/>
        </authorList>
    </citation>
    <scope>NUCLEOTIDE SEQUENCE [LARGE SCALE GENOMIC DNA]</scope>
</reference>
<reference evidence="4" key="2">
    <citation type="submission" date="2019-09" db="UniProtKB">
        <authorList>
            <consortium name="WormBaseParasite"/>
        </authorList>
    </citation>
    <scope>IDENTIFICATION</scope>
</reference>
<evidence type="ECO:0000313" key="2">
    <source>
        <dbReference type="EMBL" id="VDP09273.1"/>
    </source>
</evidence>
<feature type="region of interest" description="Disordered" evidence="1">
    <location>
        <begin position="70"/>
        <end position="93"/>
    </location>
</feature>
<evidence type="ECO:0000256" key="1">
    <source>
        <dbReference type="SAM" id="MobiDB-lite"/>
    </source>
</evidence>
<evidence type="ECO:0000313" key="3">
    <source>
        <dbReference type="Proteomes" id="UP000050761"/>
    </source>
</evidence>
<keyword evidence="3" id="KW-1185">Reference proteome</keyword>
<dbReference type="EMBL" id="UZAH01030102">
    <property type="protein sequence ID" value="VDP09273.1"/>
    <property type="molecule type" value="Genomic_DNA"/>
</dbReference>
<sequence length="624" mass="66939">MFTGSQCIVNDVFGTSSESQGMLDDVFGTTLPNPGTHSRTSSAHLLKPIAVGTTSHVYWIPTHLARRLSTFSDSPDRPTTPSAELNPGPHSTTFLAPLRNPKKSWMTPWAGFLIPHARFTTSFAELNLGPHSTTFGTSWQSQGILDDIIGTPTESQCILVDVISRAESRSKCNYVLGTSSESQGMLDDVSGTIVIGLRAASQDDRLDGDSSTHDSKVLQAGSPEVLVLDIEEHKEIMDWLKLPSETSASVDAARLAKLDGPTAPPEATEDFFQSLDWSRAQLAQQQSLEHTRTQATAQAAAATSAHSSVAPVLAAPSHPIITKNDGCSRRSNLVKDVSLPTDSPSTTTTSSRSVRWSRCMVTAEVYERQAGTGVPHVEDSDADKNKFDHEKETPILSELTPPCPVTSEFNLLDLGESSARPTPPRVDHTHSVADPFSDLISDNWTTSPVTQPSSVVDNWATCPSPQASLGVDNWTTSPPTQASADLLTATSSFSIHRNVSAPAFQPSSANFDPFAEFLSQSASSPSSAQASATNSGSTTPMPFRPNYSRTAFESISPSTTAKPKVTGDAFGELLSSQVHMQPIEPRCFCCPLVPFRIYLCKLRLLNNVITSAGGVTMPPKESLT</sequence>
<protein>
    <submittedName>
        <fullName evidence="4">GATA-type domain-containing protein</fullName>
    </submittedName>
</protein>
<organism evidence="2">
    <name type="scientific">Heligmosomoides polygyrus</name>
    <name type="common">Parasitic roundworm</name>
    <dbReference type="NCBI Taxonomy" id="6339"/>
    <lineage>
        <taxon>Eukaryota</taxon>
        <taxon>Metazoa</taxon>
        <taxon>Ecdysozoa</taxon>
        <taxon>Nematoda</taxon>
        <taxon>Chromadorea</taxon>
        <taxon>Rhabditida</taxon>
        <taxon>Rhabditina</taxon>
        <taxon>Rhabditomorpha</taxon>
        <taxon>Strongyloidea</taxon>
        <taxon>Heligmosomidae</taxon>
        <taxon>Heligmosomoides</taxon>
    </lineage>
</organism>
<evidence type="ECO:0000313" key="4">
    <source>
        <dbReference type="WBParaSite" id="HPBE_0001758001-mRNA-1"/>
    </source>
</evidence>
<proteinExistence type="predicted"/>
<accession>A0A3P8EJV4</accession>
<dbReference type="AlphaFoldDB" id="A0A3P8EJV4"/>
<dbReference type="Proteomes" id="UP000050761">
    <property type="component" value="Unassembled WGS sequence"/>
</dbReference>
<gene>
    <name evidence="2" type="ORF">HPBE_LOCUS17579</name>
</gene>